<evidence type="ECO:0000256" key="1">
    <source>
        <dbReference type="SAM" id="MobiDB-lite"/>
    </source>
</evidence>
<dbReference type="InParanoid" id="D7G9D4"/>
<reference evidence="3 4" key="1">
    <citation type="journal article" date="2010" name="Nature">
        <title>The Ectocarpus genome and the independent evolution of multicellularity in brown algae.</title>
        <authorList>
            <person name="Cock J.M."/>
            <person name="Sterck L."/>
            <person name="Rouze P."/>
            <person name="Scornet D."/>
            <person name="Allen A.E."/>
            <person name="Amoutzias G."/>
            <person name="Anthouard V."/>
            <person name="Artiguenave F."/>
            <person name="Aury J.M."/>
            <person name="Badger J.H."/>
            <person name="Beszteri B."/>
            <person name="Billiau K."/>
            <person name="Bonnet E."/>
            <person name="Bothwell J.H."/>
            <person name="Bowler C."/>
            <person name="Boyen C."/>
            <person name="Brownlee C."/>
            <person name="Carrano C.J."/>
            <person name="Charrier B."/>
            <person name="Cho G.Y."/>
            <person name="Coelho S.M."/>
            <person name="Collen J."/>
            <person name="Corre E."/>
            <person name="Da Silva C."/>
            <person name="Delage L."/>
            <person name="Delaroque N."/>
            <person name="Dittami S.M."/>
            <person name="Doulbeau S."/>
            <person name="Elias M."/>
            <person name="Farnham G."/>
            <person name="Gachon C.M."/>
            <person name="Gschloessl B."/>
            <person name="Heesch S."/>
            <person name="Jabbari K."/>
            <person name="Jubin C."/>
            <person name="Kawai H."/>
            <person name="Kimura K."/>
            <person name="Kloareg B."/>
            <person name="Kupper F.C."/>
            <person name="Lang D."/>
            <person name="Le Bail A."/>
            <person name="Leblanc C."/>
            <person name="Lerouge P."/>
            <person name="Lohr M."/>
            <person name="Lopez P.J."/>
            <person name="Martens C."/>
            <person name="Maumus F."/>
            <person name="Michel G."/>
            <person name="Miranda-Saavedra D."/>
            <person name="Morales J."/>
            <person name="Moreau H."/>
            <person name="Motomura T."/>
            <person name="Nagasato C."/>
            <person name="Napoli C.A."/>
            <person name="Nelson D.R."/>
            <person name="Nyvall-Collen P."/>
            <person name="Peters A.F."/>
            <person name="Pommier C."/>
            <person name="Potin P."/>
            <person name="Poulain J."/>
            <person name="Quesneville H."/>
            <person name="Read B."/>
            <person name="Rensing S.A."/>
            <person name="Ritter A."/>
            <person name="Rousvoal S."/>
            <person name="Samanta M."/>
            <person name="Samson G."/>
            <person name="Schroeder D.C."/>
            <person name="Segurens B."/>
            <person name="Strittmatter M."/>
            <person name="Tonon T."/>
            <person name="Tregear J.W."/>
            <person name="Valentin K."/>
            <person name="von Dassow P."/>
            <person name="Yamagishi T."/>
            <person name="Van de Peer Y."/>
            <person name="Wincker P."/>
        </authorList>
    </citation>
    <scope>NUCLEOTIDE SEQUENCE [LARGE SCALE GENOMIC DNA]</scope>
    <source>
        <strain evidence="4">Ec32 / CCAP1310/4</strain>
    </source>
</reference>
<evidence type="ECO:0000256" key="2">
    <source>
        <dbReference type="SAM" id="SignalP"/>
    </source>
</evidence>
<feature type="region of interest" description="Disordered" evidence="1">
    <location>
        <begin position="460"/>
        <end position="511"/>
    </location>
</feature>
<name>D7G9D4_ECTSI</name>
<feature type="signal peptide" evidence="2">
    <location>
        <begin position="1"/>
        <end position="21"/>
    </location>
</feature>
<dbReference type="Pfam" id="PF12138">
    <property type="entry name" value="Spherulin4"/>
    <property type="match status" value="1"/>
</dbReference>
<dbReference type="PANTHER" id="PTHR35040">
    <property type="match status" value="1"/>
</dbReference>
<feature type="chain" id="PRO_5003095927" evidence="2">
    <location>
        <begin position="22"/>
        <end position="511"/>
    </location>
</feature>
<accession>D7G9D4</accession>
<organism evidence="3 4">
    <name type="scientific">Ectocarpus siliculosus</name>
    <name type="common">Brown alga</name>
    <name type="synonym">Conferva siliculosa</name>
    <dbReference type="NCBI Taxonomy" id="2880"/>
    <lineage>
        <taxon>Eukaryota</taxon>
        <taxon>Sar</taxon>
        <taxon>Stramenopiles</taxon>
        <taxon>Ochrophyta</taxon>
        <taxon>PX clade</taxon>
        <taxon>Phaeophyceae</taxon>
        <taxon>Ectocarpales</taxon>
        <taxon>Ectocarpaceae</taxon>
        <taxon>Ectocarpus</taxon>
    </lineage>
</organism>
<feature type="compositionally biased region" description="Basic and acidic residues" evidence="1">
    <location>
        <begin position="483"/>
        <end position="511"/>
    </location>
</feature>
<evidence type="ECO:0000313" key="4">
    <source>
        <dbReference type="Proteomes" id="UP000002630"/>
    </source>
</evidence>
<sequence>MMGGTTLFAVAAAGLLNVAVSQEFPAMEFVIPLYIAPMFDNGTTVTIDPQWTALAETAATGATVFGILNPASGPGEVTDASYPDVIDYVKGAGAKMLCYVATTYGNKTTGSVEEEITAYQSEARVVFNTGQAADEQYFSFSPPAEVLGYENYFKAVRQLGVPETSDISTPPQNMLLLHSATELAEKPELIQPFVDKAYCKGWGTVYVTDDLFDEGNPWDNPPTFWTAFIEASRNIPTVESCGDGGLKIIAPLLGNDDADTEAIMATADPGDYGDRIMVAMNVEITETGESTDRAAAVRDAGAKVLCYIEADKYGNDLATLEEVVETYTFFPLNEICGGFFFGAFNILLAIEDMPGMQSLYLKTQKTFLQPTVVFAPEVQDYSDGFESSYSFSYDFVEVDEDDWYSTNNWDSTTNFELPWEDVMTETDLVALAESLTVGLGDGATAGEIVVAEAIDGGSVIPEAPEPNESTAALVTGYAGAPENGDRERERRPAGRRPSERWLPEFKPHDTR</sequence>
<dbReference type="OrthoDB" id="5342184at2759"/>
<keyword evidence="2" id="KW-0732">Signal</keyword>
<dbReference type="EMBL" id="FN649222">
    <property type="protein sequence ID" value="CBJ28274.1"/>
    <property type="molecule type" value="Genomic_DNA"/>
</dbReference>
<dbReference type="Proteomes" id="UP000002630">
    <property type="component" value="Linkage Group LG22"/>
</dbReference>
<keyword evidence="4" id="KW-1185">Reference proteome</keyword>
<proteinExistence type="predicted"/>
<dbReference type="PANTHER" id="PTHR35040:SF9">
    <property type="entry name" value="4-LIKE CELL SURFACE PROTEIN, PUTATIVE (AFU_ORTHOLOGUE AFUA_4G14080)-RELATED"/>
    <property type="match status" value="1"/>
</dbReference>
<protein>
    <submittedName>
        <fullName evidence="3">Spherulin 4</fullName>
    </submittedName>
</protein>
<dbReference type="InterPro" id="IPR021986">
    <property type="entry name" value="Spherulin4"/>
</dbReference>
<evidence type="ECO:0000313" key="3">
    <source>
        <dbReference type="EMBL" id="CBJ28274.1"/>
    </source>
</evidence>
<dbReference type="EMBL" id="FN649747">
    <property type="protein sequence ID" value="CBJ28274.1"/>
    <property type="molecule type" value="Genomic_DNA"/>
</dbReference>
<gene>
    <name evidence="3" type="ORF">Esi_0098_0003</name>
</gene>
<dbReference type="AlphaFoldDB" id="D7G9D4"/>